<name>A0A7S0X410_9CHLO</name>
<dbReference type="PANTHER" id="PTHR28388">
    <property type="entry name" value="TRANSMEMBRANE PROTEIN 237"/>
    <property type="match status" value="1"/>
</dbReference>
<evidence type="ECO:0000256" key="1">
    <source>
        <dbReference type="ARBA" id="ARBA00004138"/>
    </source>
</evidence>
<reference evidence="13" key="1">
    <citation type="submission" date="2021-01" db="EMBL/GenBank/DDBJ databases">
        <authorList>
            <person name="Corre E."/>
            <person name="Pelletier E."/>
            <person name="Niang G."/>
            <person name="Scheremetjew M."/>
            <person name="Finn R."/>
            <person name="Kale V."/>
            <person name="Holt S."/>
            <person name="Cochrane G."/>
            <person name="Meng A."/>
            <person name="Brown T."/>
            <person name="Cohen L."/>
        </authorList>
    </citation>
    <scope>NUCLEOTIDE SEQUENCE</scope>
    <source>
        <strain evidence="13">SL-175</strain>
    </source>
</reference>
<evidence type="ECO:0000313" key="13">
    <source>
        <dbReference type="EMBL" id="CAD8701544.1"/>
    </source>
</evidence>
<keyword evidence="9" id="KW-0966">Cell projection</keyword>
<dbReference type="GO" id="GO:0060271">
    <property type="term" value="P:cilium assembly"/>
    <property type="evidence" value="ECO:0007669"/>
    <property type="project" value="TreeGrafter"/>
</dbReference>
<evidence type="ECO:0000256" key="5">
    <source>
        <dbReference type="ARBA" id="ARBA00022794"/>
    </source>
</evidence>
<feature type="compositionally biased region" description="Basic and acidic residues" evidence="11">
    <location>
        <begin position="265"/>
        <end position="278"/>
    </location>
</feature>
<evidence type="ECO:0000256" key="10">
    <source>
        <dbReference type="ARBA" id="ARBA00025631"/>
    </source>
</evidence>
<gene>
    <name evidence="13" type="ORF">MANT1106_LOCUS4226</name>
</gene>
<evidence type="ECO:0000256" key="2">
    <source>
        <dbReference type="ARBA" id="ARBA00004141"/>
    </source>
</evidence>
<evidence type="ECO:0000256" key="7">
    <source>
        <dbReference type="ARBA" id="ARBA00023069"/>
    </source>
</evidence>
<keyword evidence="4 12" id="KW-0812">Transmembrane</keyword>
<feature type="region of interest" description="Disordered" evidence="11">
    <location>
        <begin position="1"/>
        <end position="34"/>
    </location>
</feature>
<feature type="region of interest" description="Disordered" evidence="11">
    <location>
        <begin position="257"/>
        <end position="278"/>
    </location>
</feature>
<dbReference type="EMBL" id="HBFC01007476">
    <property type="protein sequence ID" value="CAD8701544.1"/>
    <property type="molecule type" value="Transcribed_RNA"/>
</dbReference>
<dbReference type="GO" id="GO:0016020">
    <property type="term" value="C:membrane"/>
    <property type="evidence" value="ECO:0007669"/>
    <property type="project" value="UniProtKB-SubCell"/>
</dbReference>
<sequence length="278" mass="29598">MSGATETKARFVESTSDGEFRRVQDGGGGSGGVGVGGGLRARAAAAADARARDGSMRAASVAVQSTVVWLGFFAQGLLGGFAALNLFMTYLLDPPSLPGGGPDGGFLKYYSPLAVACQRMYVTLSALALLASVDKYSRDSLGGFMLQGFAMQRVDAGAVLCFALVFVLSVVAVPFEDSLYFAYRRVPDWWEFETMSPGFKAALVRFHATNFSRCFFATLGWLAVCYTATPAAVDVVDRAEALTRGAEADSWQRAGYAKGKGRALGGEKEEREDGERIH</sequence>
<proteinExistence type="inferred from homology"/>
<feature type="transmembrane region" description="Helical" evidence="12">
    <location>
        <begin position="67"/>
        <end position="92"/>
    </location>
</feature>
<keyword evidence="5" id="KW-0970">Cilium biogenesis/degradation</keyword>
<evidence type="ECO:0000256" key="9">
    <source>
        <dbReference type="ARBA" id="ARBA00023273"/>
    </source>
</evidence>
<evidence type="ECO:0000256" key="6">
    <source>
        <dbReference type="ARBA" id="ARBA00022989"/>
    </source>
</evidence>
<feature type="compositionally biased region" description="Gly residues" evidence="11">
    <location>
        <begin position="25"/>
        <end position="34"/>
    </location>
</feature>
<evidence type="ECO:0000256" key="3">
    <source>
        <dbReference type="ARBA" id="ARBA00008783"/>
    </source>
</evidence>
<keyword evidence="6 12" id="KW-1133">Transmembrane helix</keyword>
<protein>
    <submittedName>
        <fullName evidence="13">Uncharacterized protein</fullName>
    </submittedName>
</protein>
<dbReference type="AlphaFoldDB" id="A0A7S0X410"/>
<evidence type="ECO:0000256" key="8">
    <source>
        <dbReference type="ARBA" id="ARBA00023136"/>
    </source>
</evidence>
<accession>A0A7S0X410</accession>
<organism evidence="13">
    <name type="scientific">Mantoniella antarctica</name>
    <dbReference type="NCBI Taxonomy" id="81844"/>
    <lineage>
        <taxon>Eukaryota</taxon>
        <taxon>Viridiplantae</taxon>
        <taxon>Chlorophyta</taxon>
        <taxon>Mamiellophyceae</taxon>
        <taxon>Mamiellales</taxon>
        <taxon>Mamiellaceae</taxon>
        <taxon>Mantoniella</taxon>
    </lineage>
</organism>
<feature type="transmembrane region" description="Helical" evidence="12">
    <location>
        <begin position="154"/>
        <end position="175"/>
    </location>
</feature>
<comment type="subcellular location">
    <subcellularLocation>
        <location evidence="1">Cell projection</location>
        <location evidence="1">Cilium</location>
    </subcellularLocation>
    <subcellularLocation>
        <location evidence="2">Membrane</location>
        <topology evidence="2">Multi-pass membrane protein</topology>
    </subcellularLocation>
</comment>
<comment type="similarity">
    <text evidence="3">Belongs to the TMEM237 family.</text>
</comment>
<dbReference type="GO" id="GO:0035869">
    <property type="term" value="C:ciliary transition zone"/>
    <property type="evidence" value="ECO:0007669"/>
    <property type="project" value="TreeGrafter"/>
</dbReference>
<dbReference type="Pfam" id="PF15383">
    <property type="entry name" value="TMEM237"/>
    <property type="match status" value="1"/>
</dbReference>
<dbReference type="InterPro" id="IPR029409">
    <property type="entry name" value="TMEM237"/>
</dbReference>
<keyword evidence="7" id="KW-0969">Cilium</keyword>
<dbReference type="PANTHER" id="PTHR28388:SF1">
    <property type="entry name" value="TRANSMEMBRANE PROTEIN 237"/>
    <property type="match status" value="1"/>
</dbReference>
<evidence type="ECO:0000256" key="4">
    <source>
        <dbReference type="ARBA" id="ARBA00022692"/>
    </source>
</evidence>
<evidence type="ECO:0000256" key="11">
    <source>
        <dbReference type="SAM" id="MobiDB-lite"/>
    </source>
</evidence>
<keyword evidence="8 12" id="KW-0472">Membrane</keyword>
<evidence type="ECO:0000256" key="12">
    <source>
        <dbReference type="SAM" id="Phobius"/>
    </source>
</evidence>
<comment type="function">
    <text evidence="10">Component of the transition zone in primary cilia. Required for ciliogenesis.</text>
</comment>
<feature type="transmembrane region" description="Helical" evidence="12">
    <location>
        <begin position="112"/>
        <end position="133"/>
    </location>
</feature>